<feature type="region of interest" description="Disordered" evidence="6">
    <location>
        <begin position="423"/>
        <end position="464"/>
    </location>
</feature>
<dbReference type="PANTHER" id="PTHR24379:SF121">
    <property type="entry name" value="C2H2-TYPE DOMAIN-CONTAINING PROTEIN"/>
    <property type="match status" value="1"/>
</dbReference>
<keyword evidence="1" id="KW-0479">Metal-binding</keyword>
<feature type="region of interest" description="Disordered" evidence="6">
    <location>
        <begin position="1"/>
        <end position="59"/>
    </location>
</feature>
<sequence length="640" mass="70284">MASFTRSDLTGRSGMPQKSSARPGLISASAGGNPKVVMVQEAEPSEAPASIPKVSPNEQYDPSQQVLSVLVRHTYNTDPENLEGNLENQLSDRLRQTDASSVNGPFKCTGCGKDFVNKSRYKHHVKYPCEGPFKCTGCGKDFVNKSRYKHHVKYPCEGKYRCSSCGKQYSFKPCYERHLKYLCKVIKKAEPKDTVKDVPLLPRLRIRKPDQLKPENGLVEAVTAPVPDGVKDNSSEDEFSDSHSSNTETEASDSWDAEDKADDDDDDGGNGTTSTAPTSVQLVVRERGPFTCSTCGKLYMYKSWYDRHLWKGCGDQVGGVSSSSPLPSGVINLAEEVKGEAKELSLGKGCDGDSGRFPSGLGRHLDAPPEPSVASAGPGGLDPSLTVQQWVVDIIPTDQLVYCCSVPYCGQSFVDQGSLLHHQGEHSYSGPEYGGSQKRKGPKVPGDQAESGTLGGDTSSESREAHTDYLSMIQISNVMSLVTSPECRPMTEELATSTGKEREPEEGNPSSGSRGKDVSPRADKLRCHSRAQKCLRNRLHARQKLLISGGRRAVCLLCGRRFGSNAALDQHMAVAHCERLQYRCGSCNMSFRARTCLCRHVLQAHCDLKKMKCCICKRRYRAAHHLQRHVLKQHSSWHRP</sequence>
<evidence type="ECO:0000259" key="7">
    <source>
        <dbReference type="PROSITE" id="PS50157"/>
    </source>
</evidence>
<feature type="compositionally biased region" description="Basic and acidic residues" evidence="6">
    <location>
        <begin position="514"/>
        <end position="523"/>
    </location>
</feature>
<feature type="compositionally biased region" description="Acidic residues" evidence="6">
    <location>
        <begin position="250"/>
        <end position="268"/>
    </location>
</feature>
<evidence type="ECO:0000313" key="9">
    <source>
        <dbReference type="Proteomes" id="UP001152622"/>
    </source>
</evidence>
<evidence type="ECO:0000256" key="3">
    <source>
        <dbReference type="ARBA" id="ARBA00022771"/>
    </source>
</evidence>
<accession>A0A9Q1GAR8</accession>
<protein>
    <recommendedName>
        <fullName evidence="7">C2H2-type domain-containing protein</fullName>
    </recommendedName>
</protein>
<dbReference type="PROSITE" id="PS00028">
    <property type="entry name" value="ZINC_FINGER_C2H2_1"/>
    <property type="match status" value="4"/>
</dbReference>
<feature type="compositionally biased region" description="Basic and acidic residues" evidence="6">
    <location>
        <begin position="344"/>
        <end position="354"/>
    </location>
</feature>
<feature type="domain" description="C2H2-type" evidence="7">
    <location>
        <begin position="133"/>
        <end position="161"/>
    </location>
</feature>
<dbReference type="GO" id="GO:0008270">
    <property type="term" value="F:zinc ion binding"/>
    <property type="evidence" value="ECO:0007669"/>
    <property type="project" value="UniProtKB-KW"/>
</dbReference>
<dbReference type="Gene3D" id="3.30.160.60">
    <property type="entry name" value="Classic Zinc Finger"/>
    <property type="match status" value="2"/>
</dbReference>
<evidence type="ECO:0000256" key="5">
    <source>
        <dbReference type="PROSITE-ProRule" id="PRU00042"/>
    </source>
</evidence>
<dbReference type="SUPFAM" id="SSF57667">
    <property type="entry name" value="beta-beta-alpha zinc fingers"/>
    <property type="match status" value="3"/>
</dbReference>
<feature type="domain" description="C2H2-type" evidence="7">
    <location>
        <begin position="106"/>
        <end position="126"/>
    </location>
</feature>
<evidence type="ECO:0000313" key="8">
    <source>
        <dbReference type="EMBL" id="KAJ8379772.1"/>
    </source>
</evidence>
<dbReference type="SMART" id="SM00355">
    <property type="entry name" value="ZnF_C2H2"/>
    <property type="match status" value="7"/>
</dbReference>
<organism evidence="8 9">
    <name type="scientific">Synaphobranchus kaupii</name>
    <name type="common">Kaup's arrowtooth eel</name>
    <dbReference type="NCBI Taxonomy" id="118154"/>
    <lineage>
        <taxon>Eukaryota</taxon>
        <taxon>Metazoa</taxon>
        <taxon>Chordata</taxon>
        <taxon>Craniata</taxon>
        <taxon>Vertebrata</taxon>
        <taxon>Euteleostomi</taxon>
        <taxon>Actinopterygii</taxon>
        <taxon>Neopterygii</taxon>
        <taxon>Teleostei</taxon>
        <taxon>Anguilliformes</taxon>
        <taxon>Synaphobranchidae</taxon>
        <taxon>Synaphobranchus</taxon>
    </lineage>
</organism>
<feature type="region of interest" description="Disordered" evidence="6">
    <location>
        <begin position="344"/>
        <end position="380"/>
    </location>
</feature>
<keyword evidence="3 5" id="KW-0863">Zinc-finger</keyword>
<feature type="domain" description="C2H2-type" evidence="7">
    <location>
        <begin position="582"/>
        <end position="610"/>
    </location>
</feature>
<dbReference type="OrthoDB" id="9970574at2759"/>
<dbReference type="AlphaFoldDB" id="A0A9Q1GAR8"/>
<evidence type="ECO:0000256" key="2">
    <source>
        <dbReference type="ARBA" id="ARBA00022737"/>
    </source>
</evidence>
<dbReference type="PANTHER" id="PTHR24379">
    <property type="entry name" value="KRAB AND ZINC FINGER DOMAIN-CONTAINING"/>
    <property type="match status" value="1"/>
</dbReference>
<comment type="caution">
    <text evidence="8">The sequence shown here is derived from an EMBL/GenBank/DDBJ whole genome shotgun (WGS) entry which is preliminary data.</text>
</comment>
<keyword evidence="9" id="KW-1185">Reference proteome</keyword>
<dbReference type="EMBL" id="JAINUF010000001">
    <property type="protein sequence ID" value="KAJ8379772.1"/>
    <property type="molecule type" value="Genomic_DNA"/>
</dbReference>
<feature type="domain" description="C2H2-type" evidence="7">
    <location>
        <begin position="553"/>
        <end position="576"/>
    </location>
</feature>
<dbReference type="Pfam" id="PF00096">
    <property type="entry name" value="zf-C2H2"/>
    <property type="match status" value="2"/>
</dbReference>
<keyword evidence="2" id="KW-0677">Repeat</keyword>
<proteinExistence type="predicted"/>
<dbReference type="InterPro" id="IPR036236">
    <property type="entry name" value="Znf_C2H2_sf"/>
</dbReference>
<evidence type="ECO:0000256" key="6">
    <source>
        <dbReference type="SAM" id="MobiDB-lite"/>
    </source>
</evidence>
<feature type="region of interest" description="Disordered" evidence="6">
    <location>
        <begin position="490"/>
        <end position="523"/>
    </location>
</feature>
<keyword evidence="4" id="KW-0862">Zinc</keyword>
<dbReference type="Proteomes" id="UP001152622">
    <property type="component" value="Chromosome 1"/>
</dbReference>
<name>A0A9Q1GAR8_SYNKA</name>
<dbReference type="PROSITE" id="PS50157">
    <property type="entry name" value="ZINC_FINGER_C2H2_2"/>
    <property type="match status" value="6"/>
</dbReference>
<feature type="region of interest" description="Disordered" evidence="6">
    <location>
        <begin position="215"/>
        <end position="280"/>
    </location>
</feature>
<evidence type="ECO:0000256" key="1">
    <source>
        <dbReference type="ARBA" id="ARBA00022723"/>
    </source>
</evidence>
<evidence type="ECO:0000256" key="4">
    <source>
        <dbReference type="ARBA" id="ARBA00022833"/>
    </source>
</evidence>
<gene>
    <name evidence="8" type="ORF">SKAU_G00005500</name>
</gene>
<feature type="compositionally biased region" description="Polar residues" evidence="6">
    <location>
        <begin position="1"/>
        <end position="20"/>
    </location>
</feature>
<feature type="domain" description="C2H2-type" evidence="7">
    <location>
        <begin position="160"/>
        <end position="191"/>
    </location>
</feature>
<dbReference type="InterPro" id="IPR013087">
    <property type="entry name" value="Znf_C2H2_type"/>
</dbReference>
<feature type="domain" description="C2H2-type" evidence="7">
    <location>
        <begin position="402"/>
        <end position="431"/>
    </location>
</feature>
<reference evidence="8" key="1">
    <citation type="journal article" date="2023" name="Science">
        <title>Genome structures resolve the early diversification of teleost fishes.</title>
        <authorList>
            <person name="Parey E."/>
            <person name="Louis A."/>
            <person name="Montfort J."/>
            <person name="Bouchez O."/>
            <person name="Roques C."/>
            <person name="Iampietro C."/>
            <person name="Lluch J."/>
            <person name="Castinel A."/>
            <person name="Donnadieu C."/>
            <person name="Desvignes T."/>
            <person name="Floi Bucao C."/>
            <person name="Jouanno E."/>
            <person name="Wen M."/>
            <person name="Mejri S."/>
            <person name="Dirks R."/>
            <person name="Jansen H."/>
            <person name="Henkel C."/>
            <person name="Chen W.J."/>
            <person name="Zahm M."/>
            <person name="Cabau C."/>
            <person name="Klopp C."/>
            <person name="Thompson A.W."/>
            <person name="Robinson-Rechavi M."/>
            <person name="Braasch I."/>
            <person name="Lecointre G."/>
            <person name="Bobe J."/>
            <person name="Postlethwait J.H."/>
            <person name="Berthelot C."/>
            <person name="Roest Crollius H."/>
            <person name="Guiguen Y."/>
        </authorList>
    </citation>
    <scope>NUCLEOTIDE SEQUENCE</scope>
    <source>
        <strain evidence="8">WJC10195</strain>
    </source>
</reference>